<gene>
    <name evidence="2" type="ORF">NQ314_021500</name>
</gene>
<keyword evidence="1" id="KW-0175">Coiled coil</keyword>
<organism evidence="2 3">
    <name type="scientific">Rhamnusium bicolor</name>
    <dbReference type="NCBI Taxonomy" id="1586634"/>
    <lineage>
        <taxon>Eukaryota</taxon>
        <taxon>Metazoa</taxon>
        <taxon>Ecdysozoa</taxon>
        <taxon>Arthropoda</taxon>
        <taxon>Hexapoda</taxon>
        <taxon>Insecta</taxon>
        <taxon>Pterygota</taxon>
        <taxon>Neoptera</taxon>
        <taxon>Endopterygota</taxon>
        <taxon>Coleoptera</taxon>
        <taxon>Polyphaga</taxon>
        <taxon>Cucujiformia</taxon>
        <taxon>Chrysomeloidea</taxon>
        <taxon>Cerambycidae</taxon>
        <taxon>Lepturinae</taxon>
        <taxon>Rhagiini</taxon>
        <taxon>Rhamnusium</taxon>
    </lineage>
</organism>
<keyword evidence="3" id="KW-1185">Reference proteome</keyword>
<dbReference type="InterPro" id="IPR009053">
    <property type="entry name" value="Prefoldin"/>
</dbReference>
<evidence type="ECO:0008006" key="4">
    <source>
        <dbReference type="Google" id="ProtNLM"/>
    </source>
</evidence>
<sequence length="154" mass="18057">MLTPEDIQRKIKEYETFVEDKLKEDLKDIEAILNEKTTKYKEWEDVKQVVKTVKEFKEKDSDMSVRLDIGSGIMATGEITDFENTYVCIGLGYMLQMDCDEADKYSNIRIKLLKREIDHFRKLAVDVKVHIKLVLLAINELRSSLEPVNLKQRK</sequence>
<name>A0AAV8WJA3_9CUCU</name>
<dbReference type="CDD" id="cd23158">
    <property type="entry name" value="Prefoldin_UXT"/>
    <property type="match status" value="1"/>
</dbReference>
<feature type="coiled-coil region" evidence="1">
    <location>
        <begin position="19"/>
        <end position="46"/>
    </location>
</feature>
<proteinExistence type="predicted"/>
<dbReference type="EMBL" id="JANEYF010006007">
    <property type="protein sequence ID" value="KAJ8926157.1"/>
    <property type="molecule type" value="Genomic_DNA"/>
</dbReference>
<protein>
    <recommendedName>
        <fullName evidence="4">Protein UXT homolog</fullName>
    </recommendedName>
</protein>
<accession>A0AAV8WJA3</accession>
<reference evidence="2" key="1">
    <citation type="journal article" date="2023" name="Insect Mol. Biol.">
        <title>Genome sequencing provides insights into the evolution of gene families encoding plant cell wall-degrading enzymes in longhorned beetles.</title>
        <authorList>
            <person name="Shin N.R."/>
            <person name="Okamura Y."/>
            <person name="Kirsch R."/>
            <person name="Pauchet Y."/>
        </authorList>
    </citation>
    <scope>NUCLEOTIDE SEQUENCE</scope>
    <source>
        <strain evidence="2">RBIC_L_NR</strain>
    </source>
</reference>
<comment type="caution">
    <text evidence="2">The sequence shown here is derived from an EMBL/GenBank/DDBJ whole genome shotgun (WGS) entry which is preliminary data.</text>
</comment>
<dbReference type="Proteomes" id="UP001162156">
    <property type="component" value="Unassembled WGS sequence"/>
</dbReference>
<dbReference type="SUPFAM" id="SSF46579">
    <property type="entry name" value="Prefoldin"/>
    <property type="match status" value="1"/>
</dbReference>
<dbReference type="Gene3D" id="1.10.287.370">
    <property type="match status" value="1"/>
</dbReference>
<dbReference type="Pfam" id="PF02996">
    <property type="entry name" value="Prefoldin"/>
    <property type="match status" value="1"/>
</dbReference>
<dbReference type="InterPro" id="IPR004127">
    <property type="entry name" value="Prefoldin_subunit_alpha"/>
</dbReference>
<evidence type="ECO:0000256" key="1">
    <source>
        <dbReference type="SAM" id="Coils"/>
    </source>
</evidence>
<dbReference type="AlphaFoldDB" id="A0AAV8WJA3"/>
<evidence type="ECO:0000313" key="2">
    <source>
        <dbReference type="EMBL" id="KAJ8926157.1"/>
    </source>
</evidence>
<evidence type="ECO:0000313" key="3">
    <source>
        <dbReference type="Proteomes" id="UP001162156"/>
    </source>
</evidence>